<feature type="compositionally biased region" description="Low complexity" evidence="3">
    <location>
        <begin position="115"/>
        <end position="124"/>
    </location>
</feature>
<gene>
    <name evidence="4" type="primary">tea1_0</name>
    <name evidence="4" type="ORF">Hypma_005232</name>
</gene>
<dbReference type="AlphaFoldDB" id="A0A369J1U8"/>
<feature type="compositionally biased region" description="Low complexity" evidence="3">
    <location>
        <begin position="44"/>
        <end position="107"/>
    </location>
</feature>
<dbReference type="Pfam" id="PF24681">
    <property type="entry name" value="Kelch_KLHDC2_KLHL20_DRC7"/>
    <property type="match status" value="1"/>
</dbReference>
<dbReference type="InParanoid" id="A0A369J1U8"/>
<evidence type="ECO:0000256" key="2">
    <source>
        <dbReference type="ARBA" id="ARBA00022737"/>
    </source>
</evidence>
<dbReference type="InterPro" id="IPR015915">
    <property type="entry name" value="Kelch-typ_b-propeller"/>
</dbReference>
<dbReference type="OrthoDB" id="10251809at2759"/>
<comment type="caution">
    <text evidence="4">The sequence shown here is derived from an EMBL/GenBank/DDBJ whole genome shotgun (WGS) entry which is preliminary data.</text>
</comment>
<accession>A0A369J1U8</accession>
<dbReference type="SMART" id="SM00612">
    <property type="entry name" value="Kelch"/>
    <property type="match status" value="2"/>
</dbReference>
<dbReference type="InterPro" id="IPR006652">
    <property type="entry name" value="Kelch_1"/>
</dbReference>
<dbReference type="Gene3D" id="2.120.10.80">
    <property type="entry name" value="Kelch-type beta propeller"/>
    <property type="match status" value="2"/>
</dbReference>
<dbReference type="PANTHER" id="PTHR46093:SF18">
    <property type="entry name" value="FIBRONECTIN TYPE-III DOMAIN-CONTAINING PROTEIN"/>
    <property type="match status" value="1"/>
</dbReference>
<evidence type="ECO:0000313" key="4">
    <source>
        <dbReference type="EMBL" id="RDB15110.1"/>
    </source>
</evidence>
<dbReference type="EMBL" id="LUEZ02000215">
    <property type="protein sequence ID" value="RDB15110.1"/>
    <property type="molecule type" value="Genomic_DNA"/>
</dbReference>
<feature type="region of interest" description="Disordered" evidence="3">
    <location>
        <begin position="1"/>
        <end position="147"/>
    </location>
</feature>
<organism evidence="4 5">
    <name type="scientific">Hypsizygus marmoreus</name>
    <name type="common">White beech mushroom</name>
    <name type="synonym">Agaricus marmoreus</name>
    <dbReference type="NCBI Taxonomy" id="39966"/>
    <lineage>
        <taxon>Eukaryota</taxon>
        <taxon>Fungi</taxon>
        <taxon>Dikarya</taxon>
        <taxon>Basidiomycota</taxon>
        <taxon>Agaricomycotina</taxon>
        <taxon>Agaricomycetes</taxon>
        <taxon>Agaricomycetidae</taxon>
        <taxon>Agaricales</taxon>
        <taxon>Tricholomatineae</taxon>
        <taxon>Lyophyllaceae</taxon>
        <taxon>Hypsizygus</taxon>
    </lineage>
</organism>
<keyword evidence="5" id="KW-1185">Reference proteome</keyword>
<dbReference type="STRING" id="39966.A0A369J1U8"/>
<dbReference type="PANTHER" id="PTHR46093">
    <property type="entry name" value="ACYL-COA-BINDING DOMAIN-CONTAINING PROTEIN 5"/>
    <property type="match status" value="1"/>
</dbReference>
<keyword evidence="1" id="KW-0880">Kelch repeat</keyword>
<dbReference type="Proteomes" id="UP000076154">
    <property type="component" value="Unassembled WGS sequence"/>
</dbReference>
<evidence type="ECO:0000256" key="1">
    <source>
        <dbReference type="ARBA" id="ARBA00022441"/>
    </source>
</evidence>
<feature type="compositionally biased region" description="Polar residues" evidence="3">
    <location>
        <begin position="28"/>
        <end position="43"/>
    </location>
</feature>
<name>A0A369J1U8_HYPMA</name>
<sequence length="470" mass="50709">MSGLTRSLSDVPEEGRFTPTSPHPEDSPYSNNPAASSTATLGQPPTSTAGSSSRTTKTRSPSIRTLGRQSTDASGTTGASSVSGSGSGGTSISSKRPSSGTGSGSSSKDPRRKAAAAGSSQSSQPVRRIQSIPSLPHDKQVEPAPSTAMYWSRAPVYGTIPQRTMRAHTTTLVDTTAWFFGGNDDKEIVKDMKDVYCFDIETMQWTQRETTGEIPPPCRAHTATLVDRKLIVFGGGQGVTYYDKVYVLDTTSRNWTRPAITGPVPACRRAHSAVHYQGKVWIFGGGTGMTALSDVWTLDVSSFTSMKWEEVKTTGRTPNCRGYHSANLVGNMMIVVGGSDGKDFFTDVWCLDLDKRAWSQVQLGTTKYKRIAHSATQIGSFLYITGGFNGEEYCSDVLPFNLVSLQYEPRVTYGKPPSGRGYHSTILADSRLFLFGGYDGSMAYDDVYILDLAAGAYLPQVTSFNIDLNA</sequence>
<evidence type="ECO:0000313" key="5">
    <source>
        <dbReference type="Proteomes" id="UP000076154"/>
    </source>
</evidence>
<protein>
    <submittedName>
        <fullName evidence="4">Tip elongation aberrant protein 1</fullName>
    </submittedName>
</protein>
<reference evidence="4" key="1">
    <citation type="submission" date="2018-04" db="EMBL/GenBank/DDBJ databases">
        <title>Whole genome sequencing of Hypsizygus marmoreus.</title>
        <authorList>
            <person name="Choi I.-G."/>
            <person name="Min B."/>
            <person name="Kim J.-G."/>
            <person name="Kim S."/>
            <person name="Oh Y.-L."/>
            <person name="Kong W.-S."/>
            <person name="Park H."/>
            <person name="Jeong J."/>
            <person name="Song E.-S."/>
        </authorList>
    </citation>
    <scope>NUCLEOTIDE SEQUENCE [LARGE SCALE GENOMIC DNA]</scope>
    <source>
        <strain evidence="4">51987-8</strain>
    </source>
</reference>
<proteinExistence type="predicted"/>
<dbReference type="SUPFAM" id="SSF117281">
    <property type="entry name" value="Kelch motif"/>
    <property type="match status" value="1"/>
</dbReference>
<keyword evidence="2" id="KW-0677">Repeat</keyword>
<evidence type="ECO:0000256" key="3">
    <source>
        <dbReference type="SAM" id="MobiDB-lite"/>
    </source>
</evidence>